<name>A0AAP2XS65_CLOIN</name>
<dbReference type="AlphaFoldDB" id="A0AAP2XS65"/>
<proteinExistence type="predicted"/>
<evidence type="ECO:0000313" key="2">
    <source>
        <dbReference type="Proteomes" id="UP001203972"/>
    </source>
</evidence>
<gene>
    <name evidence="1" type="ORF">MKC95_11075</name>
</gene>
<dbReference type="RefSeq" id="WP_002611882.1">
    <property type="nucleotide sequence ID" value="NZ_JBPFKS010000019.1"/>
</dbReference>
<dbReference type="Proteomes" id="UP001203972">
    <property type="component" value="Unassembled WGS sequence"/>
</dbReference>
<dbReference type="EMBL" id="JAKTMA010000017">
    <property type="protein sequence ID" value="MCR0233307.1"/>
    <property type="molecule type" value="Genomic_DNA"/>
</dbReference>
<accession>A0AAP2XS65</accession>
<reference evidence="1" key="1">
    <citation type="journal article" date="2022" name="Clin. Infect. Dis.">
        <title>Association between Clostridium innocuum and antibiotic-associated diarrhea in adults and children: A cross-sectional study and comparative genomics analysis.</title>
        <authorList>
            <person name="Cherny K.E."/>
            <person name="Muscat E.B."/>
            <person name="Balaji A."/>
            <person name="Mukherjee J."/>
            <person name="Ozer E.A."/>
            <person name="Angarone M.P."/>
            <person name="Hauser A.R."/>
            <person name="Sichel J.S."/>
            <person name="Amponsah E."/>
            <person name="Kociolek L.K."/>
        </authorList>
    </citation>
    <scope>NUCLEOTIDE SEQUENCE</scope>
    <source>
        <strain evidence="1">NU1-AC-029v</strain>
    </source>
</reference>
<organism evidence="1 2">
    <name type="scientific">Clostridium innocuum</name>
    <dbReference type="NCBI Taxonomy" id="1522"/>
    <lineage>
        <taxon>Bacteria</taxon>
        <taxon>Bacillati</taxon>
        <taxon>Bacillota</taxon>
        <taxon>Clostridia</taxon>
        <taxon>Eubacteriales</taxon>
        <taxon>Clostridiaceae</taxon>
        <taxon>Clostridium</taxon>
    </lineage>
</organism>
<comment type="caution">
    <text evidence="1">The sequence shown here is derived from an EMBL/GenBank/DDBJ whole genome shotgun (WGS) entry which is preliminary data.</text>
</comment>
<protein>
    <submittedName>
        <fullName evidence="1">Uncharacterized protein</fullName>
    </submittedName>
</protein>
<sequence length="159" mass="17902">MYKFGEFDSFEEINELAENLFNEGDTDSIKVMAAENGIPEEMIQLYINGEIPVLCDAMTAALGKLEVEAQELKPEEIMLDWLEYIRSQCMDNEQLALQVRKKEKSLKGCIAALLKWSFTHQQQISGDILKAANVHVKVTLGIPGMGQAKKIIRDYYLGG</sequence>
<evidence type="ECO:0000313" key="1">
    <source>
        <dbReference type="EMBL" id="MCR0233307.1"/>
    </source>
</evidence>